<gene>
    <name evidence="5" type="ORF">SAMN02983006_01065</name>
</gene>
<dbReference type="InterPro" id="IPR009057">
    <property type="entry name" value="Homeodomain-like_sf"/>
</dbReference>
<feature type="domain" description="HTH araC/xylS-type" evidence="4">
    <location>
        <begin position="194"/>
        <end position="292"/>
    </location>
</feature>
<dbReference type="CDD" id="cd06986">
    <property type="entry name" value="cupin_MmsR-like_N"/>
    <property type="match status" value="1"/>
</dbReference>
<dbReference type="SUPFAM" id="SSF51215">
    <property type="entry name" value="Regulatory protein AraC"/>
    <property type="match status" value="1"/>
</dbReference>
<proteinExistence type="predicted"/>
<evidence type="ECO:0000256" key="2">
    <source>
        <dbReference type="ARBA" id="ARBA00023125"/>
    </source>
</evidence>
<evidence type="ECO:0000313" key="5">
    <source>
        <dbReference type="EMBL" id="SFL40821.1"/>
    </source>
</evidence>
<dbReference type="PROSITE" id="PS00041">
    <property type="entry name" value="HTH_ARAC_FAMILY_1"/>
    <property type="match status" value="1"/>
</dbReference>
<keyword evidence="2" id="KW-0238">DNA-binding</keyword>
<keyword evidence="3" id="KW-0804">Transcription</keyword>
<dbReference type="InterPro" id="IPR020449">
    <property type="entry name" value="Tscrpt_reg_AraC-type_HTH"/>
</dbReference>
<dbReference type="GO" id="GO:0003700">
    <property type="term" value="F:DNA-binding transcription factor activity"/>
    <property type="evidence" value="ECO:0007669"/>
    <property type="project" value="InterPro"/>
</dbReference>
<dbReference type="Gene3D" id="1.10.10.60">
    <property type="entry name" value="Homeodomain-like"/>
    <property type="match status" value="2"/>
</dbReference>
<reference evidence="5 6" key="1">
    <citation type="submission" date="2016-10" db="EMBL/GenBank/DDBJ databases">
        <authorList>
            <person name="de Groot N.N."/>
        </authorList>
    </citation>
    <scope>NUCLEOTIDE SEQUENCE [LARGE SCALE GENOMIC DNA]</scope>
    <source>
        <strain evidence="5 6">ATCC 51327</strain>
    </source>
</reference>
<name>A0A1I4HH19_9FIRM</name>
<evidence type="ECO:0000256" key="1">
    <source>
        <dbReference type="ARBA" id="ARBA00023015"/>
    </source>
</evidence>
<dbReference type="PROSITE" id="PS01124">
    <property type="entry name" value="HTH_ARAC_FAMILY_2"/>
    <property type="match status" value="1"/>
</dbReference>
<dbReference type="SMART" id="SM00342">
    <property type="entry name" value="HTH_ARAC"/>
    <property type="match status" value="1"/>
</dbReference>
<dbReference type="EMBL" id="FOTI01000011">
    <property type="protein sequence ID" value="SFL40821.1"/>
    <property type="molecule type" value="Genomic_DNA"/>
</dbReference>
<dbReference type="STRING" id="29563.SAMN02983006_01065"/>
<dbReference type="PRINTS" id="PR00032">
    <property type="entry name" value="HTHARAC"/>
</dbReference>
<dbReference type="PANTHER" id="PTHR43280">
    <property type="entry name" value="ARAC-FAMILY TRANSCRIPTIONAL REGULATOR"/>
    <property type="match status" value="1"/>
</dbReference>
<dbReference type="InterPro" id="IPR018062">
    <property type="entry name" value="HTH_AraC-typ_CS"/>
</dbReference>
<accession>A0A1I4HH19</accession>
<dbReference type="Pfam" id="PF12833">
    <property type="entry name" value="HTH_18"/>
    <property type="match status" value="1"/>
</dbReference>
<organism evidence="5 6">
    <name type="scientific">Halanaerobium salsuginis</name>
    <dbReference type="NCBI Taxonomy" id="29563"/>
    <lineage>
        <taxon>Bacteria</taxon>
        <taxon>Bacillati</taxon>
        <taxon>Bacillota</taxon>
        <taxon>Clostridia</taxon>
        <taxon>Halanaerobiales</taxon>
        <taxon>Halanaerobiaceae</taxon>
        <taxon>Halanaerobium</taxon>
    </lineage>
</organism>
<keyword evidence="6" id="KW-1185">Reference proteome</keyword>
<dbReference type="GO" id="GO:0043565">
    <property type="term" value="F:sequence-specific DNA binding"/>
    <property type="evidence" value="ECO:0007669"/>
    <property type="project" value="InterPro"/>
</dbReference>
<dbReference type="InterPro" id="IPR003313">
    <property type="entry name" value="AraC-bd"/>
</dbReference>
<evidence type="ECO:0000259" key="4">
    <source>
        <dbReference type="PROSITE" id="PS01124"/>
    </source>
</evidence>
<evidence type="ECO:0000256" key="3">
    <source>
        <dbReference type="ARBA" id="ARBA00023163"/>
    </source>
</evidence>
<dbReference type="SUPFAM" id="SSF46689">
    <property type="entry name" value="Homeodomain-like"/>
    <property type="match status" value="2"/>
</dbReference>
<dbReference type="AlphaFoldDB" id="A0A1I4HH19"/>
<dbReference type="Pfam" id="PF02311">
    <property type="entry name" value="AraC_binding"/>
    <property type="match status" value="1"/>
</dbReference>
<sequence>MMKIKKRTGFKNEIITVIPEKILKKLSTHPLMKNLYPTDIGFFPNAEYHYRKRRQGAAESILIYCIKGKGFVQVKQEKQQIKKGEIILIPAGLPHSYGTLIKESWSIYWVHFRGNNAQFYPEIKADNNLKINQVAPENAAIIVKLFRQLSTTFENGFTINNLIYASQLLGHLLALIYYPPVKLTKKLNENSYVEQTINYFQTHLDQTITLKKLADYNNLSASHLSRIFKEETGYSPIDFFIHLKIKKACQLLDMTNLSIKAIAARLGYSDQYYFSRIFKKIMNLPPSKYRKLEKG</sequence>
<dbReference type="InterPro" id="IPR018060">
    <property type="entry name" value="HTH_AraC"/>
</dbReference>
<dbReference type="InterPro" id="IPR037923">
    <property type="entry name" value="HTH-like"/>
</dbReference>
<evidence type="ECO:0000313" key="6">
    <source>
        <dbReference type="Proteomes" id="UP000199006"/>
    </source>
</evidence>
<protein>
    <submittedName>
        <fullName evidence="5">AraC-like ligand binding domain-containing protein</fullName>
    </submittedName>
</protein>
<dbReference type="Gene3D" id="2.60.120.280">
    <property type="entry name" value="Regulatory protein AraC"/>
    <property type="match status" value="1"/>
</dbReference>
<dbReference type="PANTHER" id="PTHR43280:SF30">
    <property type="entry name" value="MMSAB OPERON REGULATORY PROTEIN"/>
    <property type="match status" value="1"/>
</dbReference>
<dbReference type="Proteomes" id="UP000199006">
    <property type="component" value="Unassembled WGS sequence"/>
</dbReference>
<keyword evidence="1" id="KW-0805">Transcription regulation</keyword>